<evidence type="ECO:0000313" key="1">
    <source>
        <dbReference type="EMBL" id="UXP32445.1"/>
    </source>
</evidence>
<gene>
    <name evidence="1" type="ORF">N6H18_00450</name>
</gene>
<name>A0ABY6CW08_9BACT</name>
<reference evidence="1" key="1">
    <citation type="submission" date="2022-09" db="EMBL/GenBank/DDBJ databases">
        <title>Comparative genomics and taxonomic characterization of three novel marine species of genus Reichenbachiella exhibiting antioxidant and polysaccharide degradation activities.</title>
        <authorList>
            <person name="Muhammad N."/>
            <person name="Lee Y.-J."/>
            <person name="Ko J."/>
            <person name="Kim S.-G."/>
        </authorList>
    </citation>
    <scope>NUCLEOTIDE SEQUENCE</scope>
    <source>
        <strain evidence="1">BKB1-1</strain>
    </source>
</reference>
<organism evidence="1 2">
    <name type="scientific">Reichenbachiella agarivorans</name>
    <dbReference type="NCBI Taxonomy" id="2979464"/>
    <lineage>
        <taxon>Bacteria</taxon>
        <taxon>Pseudomonadati</taxon>
        <taxon>Bacteroidota</taxon>
        <taxon>Cytophagia</taxon>
        <taxon>Cytophagales</taxon>
        <taxon>Reichenbachiellaceae</taxon>
        <taxon>Reichenbachiella</taxon>
    </lineage>
</organism>
<evidence type="ECO:0000313" key="2">
    <source>
        <dbReference type="Proteomes" id="UP001065174"/>
    </source>
</evidence>
<accession>A0ABY6CW08</accession>
<dbReference type="RefSeq" id="WP_262309880.1">
    <property type="nucleotide sequence ID" value="NZ_CP106679.1"/>
</dbReference>
<keyword evidence="2" id="KW-1185">Reference proteome</keyword>
<proteinExistence type="predicted"/>
<sequence length="254" mass="29926">MNVVFKLLLYPWALMTGFFACWRKRQFEMGVWKSVAFELPTLAILCNPEDNILPTLHWLDQTLRKNNHQPTVLMHQSISRQLGFENQTLEGAEYIHPVLHTRTDLKAFAYRNSPVLPMSESVSLYPDHDVFALIKTKLHNEVRHEVSVLLSWVDRPYWKEKFWPIGNRFESMVNLRDVAIVMFSFTSPLPDFAKCVHEARQYCGEQVQVVFLELESDDACAVKRLYYSEDQTEFIEDHDTFGRMFITSLFRERN</sequence>
<dbReference type="PROSITE" id="PS51257">
    <property type="entry name" value="PROKAR_LIPOPROTEIN"/>
    <property type="match status" value="1"/>
</dbReference>
<dbReference type="EMBL" id="CP106679">
    <property type="protein sequence ID" value="UXP32445.1"/>
    <property type="molecule type" value="Genomic_DNA"/>
</dbReference>
<protein>
    <submittedName>
        <fullName evidence="1">Uncharacterized protein</fullName>
    </submittedName>
</protein>
<dbReference type="Proteomes" id="UP001065174">
    <property type="component" value="Chromosome"/>
</dbReference>